<evidence type="ECO:0000259" key="1">
    <source>
        <dbReference type="Pfam" id="PF01208"/>
    </source>
</evidence>
<dbReference type="InterPro" id="IPR052024">
    <property type="entry name" value="Methanogen_methyltrans"/>
</dbReference>
<keyword evidence="2" id="KW-0489">Methyltransferase</keyword>
<dbReference type="AlphaFoldDB" id="A0A6N8DRG7"/>
<dbReference type="NCBIfam" id="NF004889">
    <property type="entry name" value="PRK06252.1"/>
    <property type="match status" value="1"/>
</dbReference>
<dbReference type="InterPro" id="IPR000257">
    <property type="entry name" value="Uroporphyrinogen_deCOase"/>
</dbReference>
<feature type="domain" description="Uroporphyrinogen decarboxylase (URO-D)" evidence="1">
    <location>
        <begin position="4"/>
        <end position="337"/>
    </location>
</feature>
<reference evidence="2 3" key="1">
    <citation type="submission" date="2019-11" db="EMBL/GenBank/DDBJ databases">
        <title>Whole-genome sequence of a Rhodoblastus acidophilus DSM 142.</title>
        <authorList>
            <person name="Kyndt J.A."/>
            <person name="Meyer T.E."/>
        </authorList>
    </citation>
    <scope>NUCLEOTIDE SEQUENCE [LARGE SCALE GENOMIC DNA]</scope>
    <source>
        <strain evidence="2 3">DSM 142</strain>
    </source>
</reference>
<evidence type="ECO:0000313" key="3">
    <source>
        <dbReference type="Proteomes" id="UP000439113"/>
    </source>
</evidence>
<gene>
    <name evidence="2" type="ORF">GJ654_15620</name>
</gene>
<dbReference type="PANTHER" id="PTHR47099">
    <property type="entry name" value="METHYLCOBAMIDE:COM METHYLTRANSFERASE MTBA"/>
    <property type="match status" value="1"/>
</dbReference>
<dbReference type="GO" id="GO:0032259">
    <property type="term" value="P:methylation"/>
    <property type="evidence" value="ECO:0007669"/>
    <property type="project" value="UniProtKB-KW"/>
</dbReference>
<dbReference type="SUPFAM" id="SSF51726">
    <property type="entry name" value="UROD/MetE-like"/>
    <property type="match status" value="1"/>
</dbReference>
<organism evidence="2 3">
    <name type="scientific">Rhodoblastus acidophilus</name>
    <name type="common">Rhodopseudomonas acidophila</name>
    <dbReference type="NCBI Taxonomy" id="1074"/>
    <lineage>
        <taxon>Bacteria</taxon>
        <taxon>Pseudomonadati</taxon>
        <taxon>Pseudomonadota</taxon>
        <taxon>Alphaproteobacteria</taxon>
        <taxon>Hyphomicrobiales</taxon>
        <taxon>Rhodoblastaceae</taxon>
        <taxon>Rhodoblastus</taxon>
    </lineage>
</organism>
<dbReference type="Proteomes" id="UP000439113">
    <property type="component" value="Unassembled WGS sequence"/>
</dbReference>
<accession>A0A6N8DRG7</accession>
<dbReference type="PANTHER" id="PTHR47099:SF1">
    <property type="entry name" value="METHYLCOBAMIDE:COM METHYLTRANSFERASE MTBA"/>
    <property type="match status" value="1"/>
</dbReference>
<dbReference type="GO" id="GO:0004853">
    <property type="term" value="F:uroporphyrinogen decarboxylase activity"/>
    <property type="evidence" value="ECO:0007669"/>
    <property type="project" value="InterPro"/>
</dbReference>
<dbReference type="EMBL" id="WNKS01000016">
    <property type="protein sequence ID" value="MTV32416.1"/>
    <property type="molecule type" value="Genomic_DNA"/>
</dbReference>
<dbReference type="GO" id="GO:0008168">
    <property type="term" value="F:methyltransferase activity"/>
    <property type="evidence" value="ECO:0007669"/>
    <property type="project" value="UniProtKB-KW"/>
</dbReference>
<sequence>MDRRERFFRALARREVDRAPVICTGGSMTATPEEVVALSGYALPEAHDDAAAMAGLALAAARITGFESVGVPLCVTVEAEVFGAEIDMGDARTEARIVREPHKSIAEVALIPVEDLLRRGRVQVSVEAVRLLAQNAGDLPIIANLIGPVSIAAAVVEPTAFLRELRTKPSETAALSAHATDFLIAWARQLIAAGADAIAIHEDTTTPALVGPRTFEQAVVPHLQRLVAAIHEAGGRALLHMCGALGRSADSVARLGVDAYIPDASLSVAELREALPGTALIGNISTFLLHQGEPRGIAKLAARLAGEGGFDALSPTCGMSSITPLENIRAMTSATHAFLAQESSNV</sequence>
<name>A0A6N8DRG7_RHOAC</name>
<dbReference type="OrthoDB" id="8452307at2"/>
<dbReference type="Pfam" id="PF01208">
    <property type="entry name" value="URO-D"/>
    <property type="match status" value="1"/>
</dbReference>
<protein>
    <submittedName>
        <fullName evidence="2">Methylcobamide--CoM methyltransferase</fullName>
    </submittedName>
</protein>
<proteinExistence type="predicted"/>
<keyword evidence="2" id="KW-0808">Transferase</keyword>
<dbReference type="GO" id="GO:0006779">
    <property type="term" value="P:porphyrin-containing compound biosynthetic process"/>
    <property type="evidence" value="ECO:0007669"/>
    <property type="project" value="InterPro"/>
</dbReference>
<dbReference type="InterPro" id="IPR038071">
    <property type="entry name" value="UROD/MetE-like_sf"/>
</dbReference>
<evidence type="ECO:0000313" key="2">
    <source>
        <dbReference type="EMBL" id="MTV32416.1"/>
    </source>
</evidence>
<dbReference type="Gene3D" id="3.20.20.210">
    <property type="match status" value="1"/>
</dbReference>
<comment type="caution">
    <text evidence="2">The sequence shown here is derived from an EMBL/GenBank/DDBJ whole genome shotgun (WGS) entry which is preliminary data.</text>
</comment>
<dbReference type="RefSeq" id="WP_155447104.1">
    <property type="nucleotide sequence ID" value="NZ_JAOQNR010000016.1"/>
</dbReference>